<comment type="subcellular location">
    <subcellularLocation>
        <location evidence="7">Mitochondrion</location>
    </subcellularLocation>
</comment>
<dbReference type="HAMAP" id="MF_03030">
    <property type="entry name" value="MGME1"/>
    <property type="match status" value="1"/>
</dbReference>
<evidence type="ECO:0000256" key="3">
    <source>
        <dbReference type="ARBA" id="ARBA00022801"/>
    </source>
</evidence>
<sequence length="667" mass="73581">MYFILSRKPEVLFQIPFCQKQFPYTCLSSSVCVYSKKKKGNSYEQVDQEKYKNLVHSVTSYKTSAQTPETILEEDSLLYGPPAKHRPPVKAGTKTPKNWVPLINPSKRILPVSSDSNIPMKIGLQRTKMPSVTRILQQTLSPQQVFYLERWKQKMIEELGKEGFEEYTKRELFHSALESIFLSEEASARDQGEGGVVAGYLSSVEHVLEDISDVKALESGVHHETLQYLGLVDCVAKYRGRLCVIDWKTSEKPKPFLQNTYDNPLQVAAYIGAINHDANYDFQNLLPIVELFVCCGLIVVAYKNGSPAHLHFMDPDLCSQYWNKWLLRLEDNFPFIKVFYKLSCYIRWEEPSTLIVVTEERPDWCLQFCTDLLKQTQEGAAGVDAADVQVQVLLRGACVAAVLAHVQLVPPLLVGVLLLHAVDLLQVRLQRAALREGLVANLALQSAGKALNGKIPRKLLLVASRGQSVFTELLPPLIASLRTDNCSDLLSLGGYPRQVIPGGYLSLAAPGMTARGCVYTRLPPPSPCPCSIPPLLPGASLGKALTSMGPDMPFQIKGVVESFSTEGAQVSLHLAVALDVTVEHPLQAKAFATQLTAMQGSIIAGASETLLKIVKIKKDCKERLKKTAAVKPRGVKLEGEPSGKNLLGNRAMTPPQAAVYNQGETQS</sequence>
<dbReference type="PANTHER" id="PTHR31340">
    <property type="entry name" value="MITOCHONDRIAL GENOME MAINTENANCE EXONUCLEASE 1"/>
    <property type="match status" value="1"/>
</dbReference>
<keyword evidence="4 7" id="KW-0269">Exonuclease</keyword>
<feature type="active site" evidence="7">
    <location>
        <position position="246"/>
    </location>
</feature>
<dbReference type="GO" id="GO:0043504">
    <property type="term" value="P:mitochondrial DNA repair"/>
    <property type="evidence" value="ECO:0007669"/>
    <property type="project" value="UniProtKB-UniRule"/>
</dbReference>
<reference evidence="10" key="3">
    <citation type="submission" date="2022-01" db="EMBL/GenBank/DDBJ databases">
        <authorList>
            <person name="Rubenstein D.R."/>
        </authorList>
    </citation>
    <scope>NUCLEOTIDE SEQUENCE</scope>
    <source>
        <strain evidence="10">SS15</strain>
        <tissue evidence="10">Liver</tissue>
    </source>
</reference>
<keyword evidence="2" id="KW-0227">DNA damage</keyword>
<keyword evidence="3 7" id="KW-0378">Hydrolase</keyword>
<gene>
    <name evidence="7" type="primary">MGME1</name>
    <name evidence="10" type="ORF">IHE44_0008901</name>
    <name evidence="9" type="ORF">IHE44_002813</name>
</gene>
<evidence type="ECO:0000256" key="1">
    <source>
        <dbReference type="ARBA" id="ARBA00022722"/>
    </source>
</evidence>
<dbReference type="GO" id="GO:0008297">
    <property type="term" value="F:single-stranded DNA exodeoxyribonuclease activity"/>
    <property type="evidence" value="ECO:0007669"/>
    <property type="project" value="UniProtKB-UniRule"/>
</dbReference>
<feature type="region of interest" description="Disordered" evidence="8">
    <location>
        <begin position="635"/>
        <end position="667"/>
    </location>
</feature>
<evidence type="ECO:0000256" key="2">
    <source>
        <dbReference type="ARBA" id="ARBA00022763"/>
    </source>
</evidence>
<dbReference type="EMBL" id="JADDUC020000003">
    <property type="protein sequence ID" value="KAI1240478.1"/>
    <property type="molecule type" value="Genomic_DNA"/>
</dbReference>
<reference evidence="10 11" key="2">
    <citation type="journal article" date="2021" name="J. Hered.">
        <title>Feather Gene Expression Elucidates the Developmental Basis of Plumage Iridescence in African Starlings.</title>
        <authorList>
            <person name="Rubenstein D.R."/>
            <person name="Corvelo A."/>
            <person name="MacManes M.D."/>
            <person name="Maia R."/>
            <person name="Narzisi G."/>
            <person name="Rousaki A."/>
            <person name="Vandenabeele P."/>
            <person name="Shawkey M.D."/>
            <person name="Solomon J."/>
        </authorList>
    </citation>
    <scope>NUCLEOTIDE SEQUENCE [LARGE SCALE GENOMIC DNA]</scope>
    <source>
        <strain evidence="10">SS15</strain>
    </source>
</reference>
<dbReference type="AlphaFoldDB" id="A0A835TSF3"/>
<keyword evidence="11" id="KW-1185">Reference proteome</keyword>
<evidence type="ECO:0000313" key="9">
    <source>
        <dbReference type="EMBL" id="KAG0117332.1"/>
    </source>
</evidence>
<dbReference type="EC" id="3.1.-.-" evidence="7"/>
<feature type="active site" evidence="7">
    <location>
        <position position="248"/>
    </location>
</feature>
<dbReference type="PANTHER" id="PTHR31340:SF3">
    <property type="entry name" value="MITOCHONDRIAL GENOME MAINTENANCE EXONUCLEASE 1"/>
    <property type="match status" value="1"/>
</dbReference>
<proteinExistence type="inferred from homology"/>
<dbReference type="EMBL" id="JADDUC010000142">
    <property type="protein sequence ID" value="KAG0117332.1"/>
    <property type="molecule type" value="Genomic_DNA"/>
</dbReference>
<evidence type="ECO:0000256" key="6">
    <source>
        <dbReference type="ARBA" id="ARBA00023204"/>
    </source>
</evidence>
<protein>
    <recommendedName>
        <fullName evidence="7">Mitochondrial genome maintenance exonuclease 1</fullName>
        <ecNumber evidence="7">3.1.-.-</ecNumber>
    </recommendedName>
</protein>
<dbReference type="OrthoDB" id="5777131at2759"/>
<keyword evidence="5 7" id="KW-0496">Mitochondrion</keyword>
<dbReference type="Proteomes" id="UP000618051">
    <property type="component" value="Unassembled WGS sequence"/>
</dbReference>
<dbReference type="GO" id="GO:0006264">
    <property type="term" value="P:mitochondrial DNA replication"/>
    <property type="evidence" value="ECO:0007669"/>
    <property type="project" value="TreeGrafter"/>
</dbReference>
<accession>A0A835TSF3</accession>
<dbReference type="GO" id="GO:0005739">
    <property type="term" value="C:mitochondrion"/>
    <property type="evidence" value="ECO:0007669"/>
    <property type="project" value="UniProtKB-SubCell"/>
</dbReference>
<evidence type="ECO:0000256" key="4">
    <source>
        <dbReference type="ARBA" id="ARBA00022839"/>
    </source>
</evidence>
<reference evidence="9" key="1">
    <citation type="submission" date="2020-10" db="EMBL/GenBank/DDBJ databases">
        <title>Feather gene expression reveals the developmental basis of iridescence in African starlings.</title>
        <authorList>
            <person name="Rubenstein D.R."/>
        </authorList>
    </citation>
    <scope>NUCLEOTIDE SEQUENCE</scope>
    <source>
        <strain evidence="9">SS15</strain>
        <tissue evidence="9">Liver</tissue>
    </source>
</reference>
<comment type="similarity">
    <text evidence="7">Belongs to the MGME1 family.</text>
</comment>
<name>A0A835TSF3_9PASS</name>
<evidence type="ECO:0000256" key="7">
    <source>
        <dbReference type="HAMAP-Rule" id="MF_03030"/>
    </source>
</evidence>
<evidence type="ECO:0000256" key="8">
    <source>
        <dbReference type="SAM" id="MobiDB-lite"/>
    </source>
</evidence>
<keyword evidence="1 7" id="KW-0540">Nuclease</keyword>
<evidence type="ECO:0000313" key="11">
    <source>
        <dbReference type="Proteomes" id="UP000618051"/>
    </source>
</evidence>
<feature type="active site" evidence="7">
    <location>
        <position position="233"/>
    </location>
</feature>
<evidence type="ECO:0000313" key="10">
    <source>
        <dbReference type="EMBL" id="KAI1240478.1"/>
    </source>
</evidence>
<dbReference type="FunFam" id="3.90.320.10:FF:000005">
    <property type="entry name" value="Mitochondrial genome maintenance exonuclease 1"/>
    <property type="match status" value="1"/>
</dbReference>
<keyword evidence="6" id="KW-0234">DNA repair</keyword>
<evidence type="ECO:0000256" key="5">
    <source>
        <dbReference type="ARBA" id="ARBA00023128"/>
    </source>
</evidence>
<organism evidence="9">
    <name type="scientific">Lamprotornis superbus</name>
    <dbReference type="NCBI Taxonomy" id="245042"/>
    <lineage>
        <taxon>Eukaryota</taxon>
        <taxon>Metazoa</taxon>
        <taxon>Chordata</taxon>
        <taxon>Craniata</taxon>
        <taxon>Vertebrata</taxon>
        <taxon>Euteleostomi</taxon>
        <taxon>Archelosauria</taxon>
        <taxon>Archosauria</taxon>
        <taxon>Dinosauria</taxon>
        <taxon>Saurischia</taxon>
        <taxon>Theropoda</taxon>
        <taxon>Coelurosauria</taxon>
        <taxon>Aves</taxon>
        <taxon>Neognathae</taxon>
        <taxon>Neoaves</taxon>
        <taxon>Telluraves</taxon>
        <taxon>Australaves</taxon>
        <taxon>Passeriformes</taxon>
        <taxon>Sturnidae</taxon>
        <taxon>Lamprotornis</taxon>
    </lineage>
</organism>
<comment type="function">
    <text evidence="7">Metal-dependent single-stranded DNA (ssDNA) exonuclease involved in mitochondrial genome maintenance. Has preference for 5'-3' exonuclease activity. Necessary for maintenance of proper 7S DNA levels. Probably involved in mitochondrial DNA (mtDNA) repair.</text>
</comment>
<comment type="caution">
    <text evidence="9">The sequence shown here is derived from an EMBL/GenBank/DDBJ whole genome shotgun (WGS) entry which is preliminary data.</text>
</comment>